<reference evidence="2" key="1">
    <citation type="submission" date="2019-08" db="EMBL/GenBank/DDBJ databases">
        <authorList>
            <person name="Kucharzyk K."/>
            <person name="Murdoch R.W."/>
            <person name="Higgins S."/>
            <person name="Loffler F."/>
        </authorList>
    </citation>
    <scope>NUCLEOTIDE SEQUENCE</scope>
</reference>
<proteinExistence type="predicted"/>
<evidence type="ECO:0000256" key="1">
    <source>
        <dbReference type="SAM" id="MobiDB-lite"/>
    </source>
</evidence>
<feature type="region of interest" description="Disordered" evidence="1">
    <location>
        <begin position="112"/>
        <end position="133"/>
    </location>
</feature>
<organism evidence="2">
    <name type="scientific">bioreactor metagenome</name>
    <dbReference type="NCBI Taxonomy" id="1076179"/>
    <lineage>
        <taxon>unclassified sequences</taxon>
        <taxon>metagenomes</taxon>
        <taxon>ecological metagenomes</taxon>
    </lineage>
</organism>
<accession>A0A645A0B5</accession>
<feature type="compositionally biased region" description="Basic residues" evidence="1">
    <location>
        <begin position="115"/>
        <end position="129"/>
    </location>
</feature>
<sequence>MIPHVFHPQAHLFHDLPAGGLLHGFPNLGKPGNQGVLRHHGPVGIADQQQPLPVSHGHHHRRVDAGIDQRAAIGAAHGPLLVVPYRGRAAAAAEAIGSVPVCKVQRRCPHEAEKRRLHTAKRRRGRRRQPGANTLGRLLQQVKAPVVHGEEIDQLLLLRAQRQHLRHRGKAALPRQQYSPFVKQHRRIAAVRRRGRNLKLIVKAVGRDILKHENTLLS</sequence>
<dbReference type="AlphaFoldDB" id="A0A645A0B5"/>
<protein>
    <submittedName>
        <fullName evidence="2">Uncharacterized protein</fullName>
    </submittedName>
</protein>
<name>A0A645A0B5_9ZZZZ</name>
<evidence type="ECO:0000313" key="2">
    <source>
        <dbReference type="EMBL" id="MPM46639.1"/>
    </source>
</evidence>
<comment type="caution">
    <text evidence="2">The sequence shown here is derived from an EMBL/GenBank/DDBJ whole genome shotgun (WGS) entry which is preliminary data.</text>
</comment>
<gene>
    <name evidence="2" type="ORF">SDC9_93344</name>
</gene>
<dbReference type="EMBL" id="VSSQ01011355">
    <property type="protein sequence ID" value="MPM46639.1"/>
    <property type="molecule type" value="Genomic_DNA"/>
</dbReference>